<dbReference type="STRING" id="394264.SAMN04488040_0294"/>
<keyword evidence="6" id="KW-1185">Reference proteome</keyword>
<dbReference type="InterPro" id="IPR050306">
    <property type="entry name" value="PfkB_Carbo_kinase"/>
</dbReference>
<gene>
    <name evidence="5" type="ORF">SAMN04488040_0294</name>
</gene>
<protein>
    <submittedName>
        <fullName evidence="5">2-dehydro-3-deoxygluconokinase</fullName>
    </submittedName>
</protein>
<keyword evidence="2" id="KW-0808">Transferase</keyword>
<dbReference type="InterPro" id="IPR029056">
    <property type="entry name" value="Ribokinase-like"/>
</dbReference>
<feature type="domain" description="Carbohydrate kinase PfkB" evidence="4">
    <location>
        <begin position="1"/>
        <end position="298"/>
    </location>
</feature>
<evidence type="ECO:0000256" key="2">
    <source>
        <dbReference type="ARBA" id="ARBA00022679"/>
    </source>
</evidence>
<dbReference type="GO" id="GO:0042840">
    <property type="term" value="P:D-glucuronate catabolic process"/>
    <property type="evidence" value="ECO:0007669"/>
    <property type="project" value="TreeGrafter"/>
</dbReference>
<dbReference type="Proteomes" id="UP000199239">
    <property type="component" value="Unassembled WGS sequence"/>
</dbReference>
<dbReference type="InterPro" id="IPR011611">
    <property type="entry name" value="PfkB_dom"/>
</dbReference>
<dbReference type="GO" id="GO:0006974">
    <property type="term" value="P:DNA damage response"/>
    <property type="evidence" value="ECO:0007669"/>
    <property type="project" value="TreeGrafter"/>
</dbReference>
<dbReference type="SUPFAM" id="SSF53613">
    <property type="entry name" value="Ribokinase-like"/>
    <property type="match status" value="1"/>
</dbReference>
<accession>A0A1I6PR12</accession>
<sequence>MKRIVSIGECMIEMAPNGNDGGYQLGFAGDTLNTAWYLRQLLPPTIQIDYFTAVGCDSASDQMVRFIADTGIGTAHIARRDGATVGLYMIQLSEGERSFSYWRGQSAARTLAHDAGPLADALTGADVAYFSGITLAILPPEDRERFLDVLSTFRRDGGVVVFDPNLRPRLWPSVADMTANVMKAAAVSDIVLPSYDDEAEWFGDADPQATAQRYAKAGVSTVIVKNGPGQILALQDGALTHHAPVTVDKIVDTTAAGDSFNAGFLADWAQGRSTDQAINAGSALAARVIQYRGALVPLP</sequence>
<comment type="similarity">
    <text evidence="1">Belongs to the carbohydrate kinase PfkB family.</text>
</comment>
<dbReference type="EMBL" id="FPAJ01000001">
    <property type="protein sequence ID" value="SFS42631.1"/>
    <property type="molecule type" value="Genomic_DNA"/>
</dbReference>
<dbReference type="Gene3D" id="3.40.1190.20">
    <property type="match status" value="1"/>
</dbReference>
<dbReference type="InterPro" id="IPR002173">
    <property type="entry name" value="Carboh/pur_kinase_PfkB_CS"/>
</dbReference>
<evidence type="ECO:0000256" key="3">
    <source>
        <dbReference type="ARBA" id="ARBA00022777"/>
    </source>
</evidence>
<evidence type="ECO:0000256" key="1">
    <source>
        <dbReference type="ARBA" id="ARBA00010688"/>
    </source>
</evidence>
<dbReference type="OrthoDB" id="9776822at2"/>
<dbReference type="GO" id="GO:0019698">
    <property type="term" value="P:D-galacturonate catabolic process"/>
    <property type="evidence" value="ECO:0007669"/>
    <property type="project" value="TreeGrafter"/>
</dbReference>
<dbReference type="GO" id="GO:0005829">
    <property type="term" value="C:cytosol"/>
    <property type="evidence" value="ECO:0007669"/>
    <property type="project" value="TreeGrafter"/>
</dbReference>
<dbReference type="PROSITE" id="PS00584">
    <property type="entry name" value="PFKB_KINASES_2"/>
    <property type="match status" value="1"/>
</dbReference>
<evidence type="ECO:0000313" key="6">
    <source>
        <dbReference type="Proteomes" id="UP000199239"/>
    </source>
</evidence>
<dbReference type="PANTHER" id="PTHR43085">
    <property type="entry name" value="HEXOKINASE FAMILY MEMBER"/>
    <property type="match status" value="1"/>
</dbReference>
<dbReference type="PANTHER" id="PTHR43085:SF15">
    <property type="entry name" value="2-DEHYDRO-3-DEOXYGLUCONOKINASE"/>
    <property type="match status" value="1"/>
</dbReference>
<name>A0A1I6PR12_9RHOB</name>
<dbReference type="Pfam" id="PF00294">
    <property type="entry name" value="PfkB"/>
    <property type="match status" value="1"/>
</dbReference>
<dbReference type="RefSeq" id="WP_093914574.1">
    <property type="nucleotide sequence ID" value="NZ_FPAJ01000001.1"/>
</dbReference>
<evidence type="ECO:0000313" key="5">
    <source>
        <dbReference type="EMBL" id="SFS42631.1"/>
    </source>
</evidence>
<reference evidence="6" key="1">
    <citation type="submission" date="2016-10" db="EMBL/GenBank/DDBJ databases">
        <authorList>
            <person name="Varghese N."/>
            <person name="Submissions S."/>
        </authorList>
    </citation>
    <scope>NUCLEOTIDE SEQUENCE [LARGE SCALE GENOMIC DNA]</scope>
    <source>
        <strain evidence="6">DSM 23422</strain>
    </source>
</reference>
<organism evidence="5 6">
    <name type="scientific">Sulfitobacter marinus</name>
    <dbReference type="NCBI Taxonomy" id="394264"/>
    <lineage>
        <taxon>Bacteria</taxon>
        <taxon>Pseudomonadati</taxon>
        <taxon>Pseudomonadota</taxon>
        <taxon>Alphaproteobacteria</taxon>
        <taxon>Rhodobacterales</taxon>
        <taxon>Roseobacteraceae</taxon>
        <taxon>Sulfitobacter</taxon>
    </lineage>
</organism>
<evidence type="ECO:0000259" key="4">
    <source>
        <dbReference type="Pfam" id="PF00294"/>
    </source>
</evidence>
<dbReference type="GO" id="GO:0008673">
    <property type="term" value="F:2-dehydro-3-deoxygluconokinase activity"/>
    <property type="evidence" value="ECO:0007669"/>
    <property type="project" value="TreeGrafter"/>
</dbReference>
<dbReference type="AlphaFoldDB" id="A0A1I6PR12"/>
<dbReference type="CDD" id="cd01166">
    <property type="entry name" value="KdgK"/>
    <property type="match status" value="1"/>
</dbReference>
<keyword evidence="3 5" id="KW-0418">Kinase</keyword>
<proteinExistence type="inferred from homology"/>